<organism evidence="1 2">
    <name type="scientific">Phytoactinopolyspora mesophila</name>
    <dbReference type="NCBI Taxonomy" id="2650750"/>
    <lineage>
        <taxon>Bacteria</taxon>
        <taxon>Bacillati</taxon>
        <taxon>Actinomycetota</taxon>
        <taxon>Actinomycetes</taxon>
        <taxon>Jiangellales</taxon>
        <taxon>Jiangellaceae</taxon>
        <taxon>Phytoactinopolyspora</taxon>
    </lineage>
</organism>
<sequence>MERATELFGSQASAALDALELLELAWHDCYGDLSPSEQIIDDIWVVSDGDLARLISAARLAVTDFRDLRTNADALRHGS</sequence>
<name>A0A7K3LXX5_9ACTN</name>
<dbReference type="RefSeq" id="WP_162448548.1">
    <property type="nucleotide sequence ID" value="NZ_WLZY01000001.1"/>
</dbReference>
<gene>
    <name evidence="1" type="ORF">F7O44_02240</name>
</gene>
<protein>
    <submittedName>
        <fullName evidence="1">Uncharacterized protein</fullName>
    </submittedName>
</protein>
<keyword evidence="2" id="KW-1185">Reference proteome</keyword>
<dbReference type="AlphaFoldDB" id="A0A7K3LXX5"/>
<evidence type="ECO:0000313" key="2">
    <source>
        <dbReference type="Proteomes" id="UP000460435"/>
    </source>
</evidence>
<dbReference type="Proteomes" id="UP000460435">
    <property type="component" value="Unassembled WGS sequence"/>
</dbReference>
<accession>A0A7K3LXX5</accession>
<dbReference type="EMBL" id="WLZY01000001">
    <property type="protein sequence ID" value="NDL55884.1"/>
    <property type="molecule type" value="Genomic_DNA"/>
</dbReference>
<proteinExistence type="predicted"/>
<comment type="caution">
    <text evidence="1">The sequence shown here is derived from an EMBL/GenBank/DDBJ whole genome shotgun (WGS) entry which is preliminary data.</text>
</comment>
<reference evidence="1 2" key="1">
    <citation type="submission" date="2019-11" db="EMBL/GenBank/DDBJ databases">
        <authorList>
            <person name="Li X.-J."/>
            <person name="Feng X.-M."/>
        </authorList>
    </citation>
    <scope>NUCLEOTIDE SEQUENCE [LARGE SCALE GENOMIC DNA]</scope>
    <source>
        <strain evidence="1 2">XMNu-373</strain>
    </source>
</reference>
<evidence type="ECO:0000313" key="1">
    <source>
        <dbReference type="EMBL" id="NDL55884.1"/>
    </source>
</evidence>